<dbReference type="CDD" id="cd00817">
    <property type="entry name" value="ValRS_core"/>
    <property type="match status" value="1"/>
</dbReference>
<dbReference type="SUPFAM" id="SSF52374">
    <property type="entry name" value="Nucleotidylyl transferase"/>
    <property type="match status" value="1"/>
</dbReference>
<dbReference type="InterPro" id="IPR002303">
    <property type="entry name" value="Valyl-tRNA_ligase"/>
</dbReference>
<evidence type="ECO:0000256" key="1">
    <source>
        <dbReference type="ARBA" id="ARBA00004496"/>
    </source>
</evidence>
<dbReference type="PROSITE" id="PS51194">
    <property type="entry name" value="HELICASE_CTER"/>
    <property type="match status" value="1"/>
</dbReference>
<dbReference type="NCBIfam" id="TIGR00422">
    <property type="entry name" value="valS"/>
    <property type="match status" value="1"/>
</dbReference>
<dbReference type="OrthoDB" id="66977at2759"/>
<dbReference type="Gene3D" id="1.20.120.1080">
    <property type="match status" value="1"/>
</dbReference>
<dbReference type="InterPro" id="IPR009008">
    <property type="entry name" value="Val/Leu/Ile-tRNA-synth_edit"/>
</dbReference>
<dbReference type="GO" id="GO:0007283">
    <property type="term" value="P:spermatogenesis"/>
    <property type="evidence" value="ECO:0007669"/>
    <property type="project" value="UniProtKB-KW"/>
</dbReference>
<protein>
    <recommendedName>
        <fullName evidence="5">Probable ATP-dependent RNA helicase spindle-E</fullName>
        <ecNumber evidence="4">6.1.1.9</ecNumber>
    </recommendedName>
    <alternativeName>
        <fullName evidence="17">Valyl-tRNA synthetase</fullName>
    </alternativeName>
</protein>
<dbReference type="GO" id="GO:0003676">
    <property type="term" value="F:nucleic acid binding"/>
    <property type="evidence" value="ECO:0007669"/>
    <property type="project" value="InterPro"/>
</dbReference>
<keyword evidence="9" id="KW-0547">Nucleotide-binding</keyword>
<dbReference type="SUPFAM" id="SSF63748">
    <property type="entry name" value="Tudor/PWWP/MBT"/>
    <property type="match status" value="1"/>
</dbReference>
<dbReference type="Gene3D" id="3.40.50.620">
    <property type="entry name" value="HUPs"/>
    <property type="match status" value="2"/>
</dbReference>
<dbReference type="InterPro" id="IPR002300">
    <property type="entry name" value="aa-tRNA-synth_Ia"/>
</dbReference>
<evidence type="ECO:0000256" key="12">
    <source>
        <dbReference type="ARBA" id="ARBA00022871"/>
    </source>
</evidence>
<dbReference type="SUPFAM" id="SSF47323">
    <property type="entry name" value="Anticodon-binding domain of a subclass of class I aminoacyl-tRNA synthetases"/>
    <property type="match status" value="1"/>
</dbReference>
<dbReference type="Gene3D" id="3.90.740.10">
    <property type="entry name" value="Valyl/Leucyl/Isoleucyl-tRNA synthetase, editing domain"/>
    <property type="match status" value="1"/>
</dbReference>
<dbReference type="InterPro" id="IPR027417">
    <property type="entry name" value="P-loop_NTPase"/>
</dbReference>
<dbReference type="InterPro" id="IPR035437">
    <property type="entry name" value="SNase_OB-fold_sf"/>
</dbReference>
<dbReference type="InterPro" id="IPR002999">
    <property type="entry name" value="Tudor"/>
</dbReference>
<dbReference type="InterPro" id="IPR009080">
    <property type="entry name" value="tRNAsynth_Ia_anticodon-bd"/>
</dbReference>
<feature type="domain" description="Tudor" evidence="19">
    <location>
        <begin position="805"/>
        <end position="875"/>
    </location>
</feature>
<keyword evidence="14" id="KW-0030">Aminoacyl-tRNA synthetase</keyword>
<dbReference type="InterPro" id="IPR007502">
    <property type="entry name" value="Helicase-assoc_dom"/>
</dbReference>
<feature type="domain" description="Helicase ATP-binding" evidence="20">
    <location>
        <begin position="6"/>
        <end position="172"/>
    </location>
</feature>
<dbReference type="InterPro" id="IPR014001">
    <property type="entry name" value="Helicase_ATP-bd"/>
</dbReference>
<evidence type="ECO:0000256" key="16">
    <source>
        <dbReference type="ARBA" id="ARBA00023254"/>
    </source>
</evidence>
<evidence type="ECO:0000313" key="23">
    <source>
        <dbReference type="Proteomes" id="UP000053097"/>
    </source>
</evidence>
<keyword evidence="22" id="KW-0347">Helicase</keyword>
<dbReference type="SUPFAM" id="SSF52540">
    <property type="entry name" value="P-loop containing nucleoside triphosphate hydrolases"/>
    <property type="match status" value="1"/>
</dbReference>
<accession>A0A026W7Q7</accession>
<dbReference type="GO" id="GO:0030154">
    <property type="term" value="P:cell differentiation"/>
    <property type="evidence" value="ECO:0007669"/>
    <property type="project" value="UniProtKB-KW"/>
</dbReference>
<dbReference type="PROSITE" id="PS50304">
    <property type="entry name" value="TUDOR"/>
    <property type="match status" value="1"/>
</dbReference>
<keyword evidence="12" id="KW-0744">Spermatogenesis</keyword>
<evidence type="ECO:0000256" key="9">
    <source>
        <dbReference type="ARBA" id="ARBA00022741"/>
    </source>
</evidence>
<dbReference type="InterPro" id="IPR011545">
    <property type="entry name" value="DEAD/DEAH_box_helicase_dom"/>
</dbReference>
<dbReference type="SMART" id="SM00847">
    <property type="entry name" value="HA2"/>
    <property type="match status" value="1"/>
</dbReference>
<proteinExistence type="inferred from homology"/>
<keyword evidence="8" id="KW-0436">Ligase</keyword>
<dbReference type="PRINTS" id="PR00986">
    <property type="entry name" value="TRNASYNTHVAL"/>
</dbReference>
<evidence type="ECO:0000256" key="18">
    <source>
        <dbReference type="ARBA" id="ARBA00047552"/>
    </source>
</evidence>
<keyword evidence="10" id="KW-0221">Differentiation</keyword>
<dbReference type="InterPro" id="IPR001650">
    <property type="entry name" value="Helicase_C-like"/>
</dbReference>
<evidence type="ECO:0000256" key="17">
    <source>
        <dbReference type="ARBA" id="ARBA00029936"/>
    </source>
</evidence>
<organism evidence="22 23">
    <name type="scientific">Ooceraea biroi</name>
    <name type="common">Clonal raider ant</name>
    <name type="synonym">Cerapachys biroi</name>
    <dbReference type="NCBI Taxonomy" id="2015173"/>
    <lineage>
        <taxon>Eukaryota</taxon>
        <taxon>Metazoa</taxon>
        <taxon>Ecdysozoa</taxon>
        <taxon>Arthropoda</taxon>
        <taxon>Hexapoda</taxon>
        <taxon>Insecta</taxon>
        <taxon>Pterygota</taxon>
        <taxon>Neoptera</taxon>
        <taxon>Endopterygota</taxon>
        <taxon>Hymenoptera</taxon>
        <taxon>Apocrita</taxon>
        <taxon>Aculeata</taxon>
        <taxon>Formicoidea</taxon>
        <taxon>Formicidae</taxon>
        <taxon>Dorylinae</taxon>
        <taxon>Ooceraea</taxon>
    </lineage>
</organism>
<dbReference type="GO" id="GO:0031047">
    <property type="term" value="P:regulatory ncRNA-mediated gene silencing"/>
    <property type="evidence" value="ECO:0007669"/>
    <property type="project" value="UniProtKB-KW"/>
</dbReference>
<keyword evidence="11" id="KW-0067">ATP-binding</keyword>
<dbReference type="PANTHER" id="PTHR11946:SF109">
    <property type="entry name" value="VALINE--TRNA LIGASE"/>
    <property type="match status" value="1"/>
</dbReference>
<dbReference type="STRING" id="2015173.A0A026W7Q7"/>
<evidence type="ECO:0000256" key="4">
    <source>
        <dbReference type="ARBA" id="ARBA00013169"/>
    </source>
</evidence>
<evidence type="ECO:0000256" key="5">
    <source>
        <dbReference type="ARBA" id="ARBA00013352"/>
    </source>
</evidence>
<evidence type="ECO:0000259" key="19">
    <source>
        <dbReference type="PROSITE" id="PS50304"/>
    </source>
</evidence>
<evidence type="ECO:0000259" key="21">
    <source>
        <dbReference type="PROSITE" id="PS51194"/>
    </source>
</evidence>
<dbReference type="CDD" id="cd07962">
    <property type="entry name" value="Anticodon_Ia_Val"/>
    <property type="match status" value="1"/>
</dbReference>
<evidence type="ECO:0000256" key="2">
    <source>
        <dbReference type="ARBA" id="ARBA00005594"/>
    </source>
</evidence>
<keyword evidence="16" id="KW-0469">Meiosis</keyword>
<dbReference type="Proteomes" id="UP000053097">
    <property type="component" value="Unassembled WGS sequence"/>
</dbReference>
<dbReference type="InterPro" id="IPR013155">
    <property type="entry name" value="M/V/L/I-tRNA-synth_anticd-bd"/>
</dbReference>
<dbReference type="SUPFAM" id="SSF50677">
    <property type="entry name" value="ValRS/IleRS/LeuRS editing domain"/>
    <property type="match status" value="1"/>
</dbReference>
<evidence type="ECO:0000256" key="7">
    <source>
        <dbReference type="ARBA" id="ARBA00022490"/>
    </source>
</evidence>
<dbReference type="InterPro" id="IPR014729">
    <property type="entry name" value="Rossmann-like_a/b/a_fold"/>
</dbReference>
<keyword evidence="23" id="KW-1185">Reference proteome</keyword>
<dbReference type="Pfam" id="PF08264">
    <property type="entry name" value="Anticodon_1"/>
    <property type="match status" value="1"/>
</dbReference>
<comment type="similarity">
    <text evidence="2">Belongs to the class-I aminoacyl-tRNA synthetase family.</text>
</comment>
<keyword evidence="13" id="KW-0648">Protein biosynthesis</keyword>
<evidence type="ECO:0000256" key="11">
    <source>
        <dbReference type="ARBA" id="ARBA00022840"/>
    </source>
</evidence>
<feature type="domain" description="Helicase C-terminal" evidence="21">
    <location>
        <begin position="230"/>
        <end position="399"/>
    </location>
</feature>
<evidence type="ECO:0000259" key="20">
    <source>
        <dbReference type="PROSITE" id="PS51192"/>
    </source>
</evidence>
<reference evidence="22 23" key="1">
    <citation type="journal article" date="2014" name="Curr. Biol.">
        <title>The genome of the clonal raider ant Cerapachys biroi.</title>
        <authorList>
            <person name="Oxley P.R."/>
            <person name="Ji L."/>
            <person name="Fetter-Pruneda I."/>
            <person name="McKenzie S.K."/>
            <person name="Li C."/>
            <person name="Hu H."/>
            <person name="Zhang G."/>
            <person name="Kronauer D.J."/>
        </authorList>
    </citation>
    <scope>NUCLEOTIDE SEQUENCE [LARGE SCALE GENOMIC DNA]</scope>
</reference>
<dbReference type="FunFam" id="3.40.50.620:FF:000078">
    <property type="entry name" value="Valine--tRNA ligase, mitochondrial"/>
    <property type="match status" value="1"/>
</dbReference>
<dbReference type="GO" id="GO:0005829">
    <property type="term" value="C:cytosol"/>
    <property type="evidence" value="ECO:0007669"/>
    <property type="project" value="TreeGrafter"/>
</dbReference>
<dbReference type="InterPro" id="IPR001412">
    <property type="entry name" value="aa-tRNA-synth_I_CS"/>
</dbReference>
<dbReference type="CDD" id="cd18791">
    <property type="entry name" value="SF2_C_RHA"/>
    <property type="match status" value="1"/>
</dbReference>
<dbReference type="Gene3D" id="2.30.30.140">
    <property type="match status" value="1"/>
</dbReference>
<evidence type="ECO:0000313" key="22">
    <source>
        <dbReference type="EMBL" id="EZA51074.1"/>
    </source>
</evidence>
<evidence type="ECO:0000256" key="13">
    <source>
        <dbReference type="ARBA" id="ARBA00022917"/>
    </source>
</evidence>
<dbReference type="EC" id="6.1.1.9" evidence="4"/>
<dbReference type="GO" id="GO:0006438">
    <property type="term" value="P:valyl-tRNA aminoacylation"/>
    <property type="evidence" value="ECO:0007669"/>
    <property type="project" value="InterPro"/>
</dbReference>
<dbReference type="GO" id="GO:0051321">
    <property type="term" value="P:meiotic cell cycle"/>
    <property type="evidence" value="ECO:0007669"/>
    <property type="project" value="UniProtKB-KW"/>
</dbReference>
<dbReference type="SMART" id="SM00333">
    <property type="entry name" value="TUDOR"/>
    <property type="match status" value="1"/>
</dbReference>
<comment type="catalytic activity">
    <reaction evidence="18">
        <text>tRNA(Val) + L-valine + ATP = L-valyl-tRNA(Val) + AMP + diphosphate</text>
        <dbReference type="Rhea" id="RHEA:10704"/>
        <dbReference type="Rhea" id="RHEA-COMP:9672"/>
        <dbReference type="Rhea" id="RHEA-COMP:9708"/>
        <dbReference type="ChEBI" id="CHEBI:30616"/>
        <dbReference type="ChEBI" id="CHEBI:33019"/>
        <dbReference type="ChEBI" id="CHEBI:57762"/>
        <dbReference type="ChEBI" id="CHEBI:78442"/>
        <dbReference type="ChEBI" id="CHEBI:78537"/>
        <dbReference type="ChEBI" id="CHEBI:456215"/>
        <dbReference type="EC" id="6.1.1.9"/>
    </reaction>
</comment>
<evidence type="ECO:0000256" key="15">
    <source>
        <dbReference type="ARBA" id="ARBA00023158"/>
    </source>
</evidence>
<dbReference type="PANTHER" id="PTHR11946">
    <property type="entry name" value="VALYL-TRNA SYNTHETASES"/>
    <property type="match status" value="1"/>
</dbReference>
<dbReference type="Pfam" id="PF00271">
    <property type="entry name" value="Helicase_C"/>
    <property type="match status" value="1"/>
</dbReference>
<dbReference type="GO" id="GO:0002161">
    <property type="term" value="F:aminoacyl-tRNA deacylase activity"/>
    <property type="evidence" value="ECO:0007669"/>
    <property type="project" value="InterPro"/>
</dbReference>
<evidence type="ECO:0000256" key="14">
    <source>
        <dbReference type="ARBA" id="ARBA00023146"/>
    </source>
</evidence>
<dbReference type="SMART" id="SM00487">
    <property type="entry name" value="DEXDc"/>
    <property type="match status" value="1"/>
</dbReference>
<dbReference type="GO" id="GO:0005524">
    <property type="term" value="F:ATP binding"/>
    <property type="evidence" value="ECO:0007669"/>
    <property type="project" value="UniProtKB-KW"/>
</dbReference>
<evidence type="ECO:0000256" key="10">
    <source>
        <dbReference type="ARBA" id="ARBA00022782"/>
    </source>
</evidence>
<dbReference type="Gene3D" id="3.40.50.300">
    <property type="entry name" value="P-loop containing nucleotide triphosphate hydrolases"/>
    <property type="match status" value="2"/>
</dbReference>
<evidence type="ECO:0000256" key="3">
    <source>
        <dbReference type="ARBA" id="ARBA00008792"/>
    </source>
</evidence>
<dbReference type="Pfam" id="PF00133">
    <property type="entry name" value="tRNA-synt_1"/>
    <property type="match status" value="1"/>
</dbReference>
<keyword evidence="6" id="KW-0217">Developmental protein</keyword>
<dbReference type="Gene3D" id="1.10.730.10">
    <property type="entry name" value="Isoleucyl-tRNA Synthetase, Domain 1"/>
    <property type="match status" value="1"/>
</dbReference>
<comment type="similarity">
    <text evidence="3">Belongs to the DEAD box helicase family. DEAH subfamily.</text>
</comment>
<dbReference type="SMART" id="SM00490">
    <property type="entry name" value="HELICc"/>
    <property type="match status" value="1"/>
</dbReference>
<sequence length="2256" mass="259297">MKDKILSIIETNSVVVIQGPTGCGKTTQIPQFILDSNIKKRLNCNIIVTQPRRIAAISVARRVSHEEGWPVGSLVGFKVGMHQEVSPDTRLTYCTTGVLLQILINQKHMLDYTHVILDEIHERDQDLDFLLLVVKKLLQTNSKQVKVILMSATINVKKFAKYFSMRVGNDLVPTPIIEIPERRRYEIRTYYLDDIDSLGTIPEVSVIEPTVTDTMINFCSRIIIALDQVDIDEDVDSSQRHTVLVFLPGIYEIQDLYNYLSSVYHKDKLWDLAILHSLISSDEQHHIFHNPPEGHRRIILSTNIAESSITVPDVKYVIDFCLVKVLIVDPVSHTQSLQLHWASKANCDQRAGRAGRVMDGRVYRLVSKAFYNNILIDESTPEMLRAPLTTVVLRAKVLDLDEPRKLLSLSLNPPTVSNLRNSILVLKEVGALVNEDDSFQPFDGRLTNLGRIMASLPLDIRISKLIMLGHVFGILRDAIVLGASMAIKNVFNVVECRPSISSYAIRRKWARDSDSDCIATLNVYKVWQNEKANRRLTTYQAERQWAQRNGVQIKALHELDILVTDITNRLRMSGIEDSVGVNKIVWQAKEHDFILEVILTGAFYPNYFVKRWQSSEDHKNNIIMSLDTWDPTKTVYLRGWPINQPGYLYAKNIQEIFSKHHGLPEKQLAVSFDTSNRVFIQFRRRETVPTDESLNNISNFVYQAIKMRHCNVPIEIKLLDESEARRRAESHDLWRFEQSFFFHKTFQKKRSEISKIRPELPDLDVTCIPLCIQTIINPGYFWAIVDDVATHEKLRSIEKALNSHQLKELSSCSESVSSIVAAPMRKNESLIYHRAIIEEIFPAGGLVDVFFIDYGRSSRVQYSDLRKIDNNVILQIPCLAFCCSLAFLRSSNQINFQNRWSEISKNYFRTQVKRNGQIFGKIYSVVDSIVNLELIVVNNKGEQLNINESFVEKRYAVKREESYLSKHNHELRADIDTIDAMSTEKREFYREMQYDRDDLLQYPDPPKKKDCQSSIKLQGPFSPLETELVQLTYTKKKAMTEKCSVNSVLLDDDPDQLGRLLVAQSVIQSPNSDDLLLLNTTLLPNIPGLGTLLTLIFAPRMELRCDSRKSYYTGALCGLGPIDKYTARAMYPEHDIGIRFDVEITIDDLKEINKLRFWMSTGMQLNENSMEEDIINCQNRIKRILFELIDKPRKLQTPSIDYFGREWNRYNELCLLSAARETTAGNCDVYPLHKALELYERDEEIEKLLKNISELELLAYDVRLSMMQRTLNECFLRTNFFGRRLPYCTSTANVAESYNNQKLRDFPETFKSKDVEQGWYDVWQHNKYFATSRIKTSSSEQRKKEEKESFSIVLPPPNITGVLHLGHALTATVQDVLARWHRMKGHPVIWIPGLDHAGIATQAVMERMLQQTRNVTRHDLGRAEFTRLLWQWKMEKAPIIKQQLKALGATLDWDREYFTIDEGHSVAVTEAFVRLNESNLLYRSKDLVNWSPALRSTISEIEVEDFVVNGKTRLQLPGYNVKVTFGQLIKLAYQVKDSKEELIVATTRPETMFGDVAIAVHPDDERYSKYIGRHILHPVRETSIPIIADSSVKREFGTGVVKITPAHDRLDYDIAKRHDLPVINVINEEGNMTEVCREFKGLPRFIARERLINELAARGVIRSVEDDYRMVLPLCSRTNDVVEYLLKEQWFVRCTTLARRAQKAVENGELKINSDSDGTYERLWYDWLDNARDWCVSRQLWWGHRIPAYLVNYSGDNNNHDNDGIHSNNGSTTSWIIARSEEEARCQAREKYGDMVSVHQDQDVLDTWFSSAIVPFATLGWPRHTEDMAKYYPLTLMETGHDILLFWVARMVMLSLEMTQRLPFKEVLLHGVLCDANGKKMSKSSGNVISPENIINGCTLEELNAQARHNHAMGILSTDELQRTLRVNAKSYPDGIPECGTDALRLSLCARNIKNRTISFDIDNCRTNKYFCNKIWQASKYTLLMVNNNEERKENEQQRHGDKRKKTLSDLDRWILSRLSRMVETVNGAFAEGNFHKAVAAIRQFVHYEFCDLYMEATKFGFRSGDAAVIAGHSDTLTRCLEVSLRVLAPLTPYLSDDLYTRLAKQRLSGFQPVTSLLEASYPAPDEFEHLKDDVLEQRMHELVNVINAIRSCMANVSKKSNPEVSILVGDVDDCNFYRENVNLIKGVGKIWNVSIHLTESVNDENLNKTTTRNSSESLAESNVHTISYMHKDNCLLLISVMVNKRCSDILLYSRR</sequence>
<name>A0A026W7Q7_OOCBI</name>
<dbReference type="GO" id="GO:0004386">
    <property type="term" value="F:helicase activity"/>
    <property type="evidence" value="ECO:0007669"/>
    <property type="project" value="UniProtKB-KW"/>
</dbReference>
<dbReference type="PROSITE" id="PS51192">
    <property type="entry name" value="HELICASE_ATP_BIND_1"/>
    <property type="match status" value="1"/>
</dbReference>
<evidence type="ECO:0000256" key="6">
    <source>
        <dbReference type="ARBA" id="ARBA00022473"/>
    </source>
</evidence>
<dbReference type="NCBIfam" id="NF004349">
    <property type="entry name" value="PRK05729.1"/>
    <property type="match status" value="1"/>
</dbReference>
<dbReference type="GO" id="GO:0004832">
    <property type="term" value="F:valine-tRNA ligase activity"/>
    <property type="evidence" value="ECO:0007669"/>
    <property type="project" value="UniProtKB-EC"/>
</dbReference>
<dbReference type="Gene3D" id="2.40.50.90">
    <property type="match status" value="1"/>
</dbReference>
<keyword evidence="22" id="KW-0378">Hydrolase</keyword>
<dbReference type="Pfam" id="PF00567">
    <property type="entry name" value="TUDOR"/>
    <property type="match status" value="1"/>
</dbReference>
<evidence type="ECO:0000256" key="8">
    <source>
        <dbReference type="ARBA" id="ARBA00022598"/>
    </source>
</evidence>
<keyword evidence="7" id="KW-0963">Cytoplasm</keyword>
<dbReference type="FunFam" id="3.40.50.620:FF:000020">
    <property type="entry name" value="Valine--tRNA ligase, mitochondrial"/>
    <property type="match status" value="1"/>
</dbReference>
<dbReference type="EMBL" id="KK107419">
    <property type="protein sequence ID" value="EZA51074.1"/>
    <property type="molecule type" value="Genomic_DNA"/>
</dbReference>
<comment type="subcellular location">
    <subcellularLocation>
        <location evidence="1">Cytoplasm</location>
    </subcellularLocation>
</comment>
<gene>
    <name evidence="22" type="ORF">X777_10362</name>
</gene>
<dbReference type="PROSITE" id="PS00178">
    <property type="entry name" value="AA_TRNA_LIGASE_I"/>
    <property type="match status" value="1"/>
</dbReference>
<keyword evidence="15" id="KW-0943">RNA-mediated gene silencing</keyword>
<dbReference type="Pfam" id="PF00270">
    <property type="entry name" value="DEAD"/>
    <property type="match status" value="1"/>
</dbReference>
<dbReference type="InterPro" id="IPR033705">
    <property type="entry name" value="Anticodon_Ia_Val"/>
</dbReference>
<dbReference type="FunFam" id="3.90.740.10:FF:000005">
    <property type="entry name" value="Valine--tRNA ligase, mitochondrial"/>
    <property type="match status" value="1"/>
</dbReference>